<dbReference type="InterPro" id="IPR011701">
    <property type="entry name" value="MFS"/>
</dbReference>
<evidence type="ECO:0000256" key="1">
    <source>
        <dbReference type="ARBA" id="ARBA00004141"/>
    </source>
</evidence>
<dbReference type="SUPFAM" id="SSF103473">
    <property type="entry name" value="MFS general substrate transporter"/>
    <property type="match status" value="1"/>
</dbReference>
<dbReference type="InterPro" id="IPR020846">
    <property type="entry name" value="MFS_dom"/>
</dbReference>
<dbReference type="PROSITE" id="PS50850">
    <property type="entry name" value="MFS"/>
    <property type="match status" value="1"/>
</dbReference>
<dbReference type="InterPro" id="IPR036259">
    <property type="entry name" value="MFS_trans_sf"/>
</dbReference>
<dbReference type="GO" id="GO:0022857">
    <property type="term" value="F:transmembrane transporter activity"/>
    <property type="evidence" value="ECO:0007669"/>
    <property type="project" value="InterPro"/>
</dbReference>
<gene>
    <name evidence="7" type="primary">nanT_1</name>
    <name evidence="7" type="ORF">LMG3328_02174</name>
</gene>
<dbReference type="InterPro" id="IPR044770">
    <property type="entry name" value="MFS_spinster-like"/>
</dbReference>
<dbReference type="PANTHER" id="PTHR23505">
    <property type="entry name" value="SPINSTER"/>
    <property type="match status" value="1"/>
</dbReference>
<keyword evidence="3" id="KW-0812">Transmembrane</keyword>
<accession>A0A2M9H1N2</accession>
<name>A0A2M9H1N2_9BURK</name>
<evidence type="ECO:0000259" key="6">
    <source>
        <dbReference type="PROSITE" id="PS50850"/>
    </source>
</evidence>
<evidence type="ECO:0000256" key="3">
    <source>
        <dbReference type="ARBA" id="ARBA00022692"/>
    </source>
</evidence>
<reference evidence="7 8" key="1">
    <citation type="submission" date="2020-04" db="EMBL/GenBank/DDBJ databases">
        <authorList>
            <person name="De Canck E."/>
        </authorList>
    </citation>
    <scope>NUCLEOTIDE SEQUENCE [LARGE SCALE GENOMIC DNA]</scope>
    <source>
        <strain evidence="7 8">LMG 3328</strain>
    </source>
</reference>
<sequence length="502" mass="51988">MLGIGKVENMDPPARDAAKMAEQGEATTVVAKACDDVQDRMDGAGAGDTAAAGPRGATHGRRGLALALLTAIYTLSFVDRQIVNILAEGIKRDLGLSDAQIGLISGLSFALLYATLGIPVARMAERRNRVRIIAVAVSVWSAFTIACGFARSVSHLFFARLGVGVGEAGSTPPSHSLIADYYPLERRASALAIYSLGIPIGTMLGAMIGGIAMHYVGWRGAFVIAGAPGLLIAAVAPFLIPEPRSARGFPVGGPSSFAFWRAARTLFAIPSFLFLVASMTLFSFYGYTSAVFSASFIFRNHGPELASWSRALTAVTSLDIGASGTLGLVFGVLPGVAGLAGTLLGGRLADRLGRARREAYVEVPAVGLLLCCAAYWASLFASTLGLVLLFTMLSFVTGSMIFGPVYATIQSIVPPTLRATASGVALLIVNLVALGTGPLIVGVISDALRPAFGDAMGLTLALCVGSSTLVFAALALWCARRSIAEDIDCAHGTGADAGMPIR</sequence>
<evidence type="ECO:0000313" key="8">
    <source>
        <dbReference type="Proteomes" id="UP000494122"/>
    </source>
</evidence>
<keyword evidence="2" id="KW-0813">Transport</keyword>
<dbReference type="Gene3D" id="1.20.1250.20">
    <property type="entry name" value="MFS general substrate transporter like domains"/>
    <property type="match status" value="1"/>
</dbReference>
<dbReference type="Pfam" id="PF07690">
    <property type="entry name" value="MFS_1"/>
    <property type="match status" value="1"/>
</dbReference>
<dbReference type="GO" id="GO:0016020">
    <property type="term" value="C:membrane"/>
    <property type="evidence" value="ECO:0007669"/>
    <property type="project" value="UniProtKB-SubCell"/>
</dbReference>
<organism evidence="7 8">
    <name type="scientific">Achromobacter ruhlandii</name>
    <dbReference type="NCBI Taxonomy" id="72557"/>
    <lineage>
        <taxon>Bacteria</taxon>
        <taxon>Pseudomonadati</taxon>
        <taxon>Pseudomonadota</taxon>
        <taxon>Betaproteobacteria</taxon>
        <taxon>Burkholderiales</taxon>
        <taxon>Alcaligenaceae</taxon>
        <taxon>Achromobacter</taxon>
    </lineage>
</organism>
<evidence type="ECO:0000256" key="2">
    <source>
        <dbReference type="ARBA" id="ARBA00022448"/>
    </source>
</evidence>
<dbReference type="EMBL" id="CADILE010000005">
    <property type="protein sequence ID" value="CAB3858878.1"/>
    <property type="molecule type" value="Genomic_DNA"/>
</dbReference>
<keyword evidence="4" id="KW-1133">Transmembrane helix</keyword>
<dbReference type="Proteomes" id="UP000494122">
    <property type="component" value="Unassembled WGS sequence"/>
</dbReference>
<comment type="subcellular location">
    <subcellularLocation>
        <location evidence="1">Membrane</location>
        <topology evidence="1">Multi-pass membrane protein</topology>
    </subcellularLocation>
</comment>
<dbReference type="RefSeq" id="WP_100507641.1">
    <property type="nucleotide sequence ID" value="NZ_CADILE010000005.1"/>
</dbReference>
<evidence type="ECO:0000256" key="5">
    <source>
        <dbReference type="ARBA" id="ARBA00023136"/>
    </source>
</evidence>
<evidence type="ECO:0000256" key="4">
    <source>
        <dbReference type="ARBA" id="ARBA00022989"/>
    </source>
</evidence>
<protein>
    <submittedName>
        <fullName evidence="7">Sialic acid transporter NanT</fullName>
    </submittedName>
</protein>
<proteinExistence type="predicted"/>
<dbReference type="PANTHER" id="PTHR23505:SF79">
    <property type="entry name" value="PROTEIN SPINSTER"/>
    <property type="match status" value="1"/>
</dbReference>
<dbReference type="AlphaFoldDB" id="A0A2M9H1N2"/>
<dbReference type="CDD" id="cd17328">
    <property type="entry name" value="MFS_spinster_like"/>
    <property type="match status" value="1"/>
</dbReference>
<evidence type="ECO:0000313" key="7">
    <source>
        <dbReference type="EMBL" id="CAB3858878.1"/>
    </source>
</evidence>
<feature type="domain" description="Major facilitator superfamily (MFS) profile" evidence="6">
    <location>
        <begin position="65"/>
        <end position="483"/>
    </location>
</feature>
<keyword evidence="5" id="KW-0472">Membrane</keyword>